<dbReference type="GO" id="GO:0009432">
    <property type="term" value="P:SOS response"/>
    <property type="evidence" value="ECO:0007669"/>
    <property type="project" value="UniProtKB-UniRule"/>
</dbReference>
<keyword evidence="4 6" id="KW-0067">ATP-binding</keyword>
<dbReference type="HAMAP" id="MF_00365">
    <property type="entry name" value="RecF"/>
    <property type="match status" value="1"/>
</dbReference>
<dbReference type="InterPro" id="IPR001238">
    <property type="entry name" value="DNA-binding_RecF"/>
</dbReference>
<keyword evidence="6 7" id="KW-0234">DNA repair</keyword>
<dbReference type="InterPro" id="IPR042174">
    <property type="entry name" value="RecF_2"/>
</dbReference>
<dbReference type="GO" id="GO:0006260">
    <property type="term" value="P:DNA replication"/>
    <property type="evidence" value="ECO:0007669"/>
    <property type="project" value="UniProtKB-UniRule"/>
</dbReference>
<protein>
    <recommendedName>
        <fullName evidence="6 7">DNA replication and repair protein RecF</fullName>
    </recommendedName>
</protein>
<keyword evidence="6 7" id="KW-0227">DNA damage</keyword>
<evidence type="ECO:0000256" key="1">
    <source>
        <dbReference type="ARBA" id="ARBA00022490"/>
    </source>
</evidence>
<organism evidence="9 10">
    <name type="scientific">Leyella stercorea DSM 18206</name>
    <dbReference type="NCBI Taxonomy" id="1002367"/>
    <lineage>
        <taxon>Bacteria</taxon>
        <taxon>Pseudomonadati</taxon>
        <taxon>Bacteroidota</taxon>
        <taxon>Bacteroidia</taxon>
        <taxon>Bacteroidales</taxon>
        <taxon>Prevotellaceae</taxon>
        <taxon>Leyella</taxon>
    </lineage>
</organism>
<dbReference type="Proteomes" id="UP000004407">
    <property type="component" value="Unassembled WGS sequence"/>
</dbReference>
<feature type="domain" description="Endonuclease GajA/Old nuclease/RecF-like AAA" evidence="8">
    <location>
        <begin position="57"/>
        <end position="114"/>
    </location>
</feature>
<evidence type="ECO:0000259" key="8">
    <source>
        <dbReference type="Pfam" id="PF13175"/>
    </source>
</evidence>
<dbReference type="SUPFAM" id="SSF52540">
    <property type="entry name" value="P-loop containing nucleoside triphosphate hydrolases"/>
    <property type="match status" value="1"/>
</dbReference>
<dbReference type="GO" id="GO:0005737">
    <property type="term" value="C:cytoplasm"/>
    <property type="evidence" value="ECO:0007669"/>
    <property type="project" value="UniProtKB-SubCell"/>
</dbReference>
<dbReference type="EMBL" id="AFZZ01000093">
    <property type="protein sequence ID" value="EHJ41141.1"/>
    <property type="molecule type" value="Genomic_DNA"/>
</dbReference>
<accession>G6AWN0</accession>
<gene>
    <name evidence="6" type="primary">recF</name>
    <name evidence="9" type="ORF">HMPREF0673_01028</name>
</gene>
<evidence type="ECO:0000313" key="10">
    <source>
        <dbReference type="Proteomes" id="UP000004407"/>
    </source>
</evidence>
<dbReference type="GO" id="GO:0003697">
    <property type="term" value="F:single-stranded DNA binding"/>
    <property type="evidence" value="ECO:0007669"/>
    <property type="project" value="UniProtKB-UniRule"/>
</dbReference>
<dbReference type="Pfam" id="PF13175">
    <property type="entry name" value="AAA_15"/>
    <property type="match status" value="1"/>
</dbReference>
<keyword evidence="5 6" id="KW-0238">DNA-binding</keyword>
<keyword evidence="2 6" id="KW-0235">DNA replication</keyword>
<dbReference type="InterPro" id="IPR018078">
    <property type="entry name" value="DNA-binding_RecF_CS"/>
</dbReference>
<keyword evidence="6 7" id="KW-0742">SOS response</keyword>
<comment type="similarity">
    <text evidence="6 7">Belongs to the RecF family.</text>
</comment>
<comment type="subcellular location">
    <subcellularLocation>
        <location evidence="6 7">Cytoplasm</location>
    </subcellularLocation>
</comment>
<dbReference type="GO" id="GO:0000731">
    <property type="term" value="P:DNA synthesis involved in DNA repair"/>
    <property type="evidence" value="ECO:0007669"/>
    <property type="project" value="TreeGrafter"/>
</dbReference>
<name>G6AWN0_9BACT</name>
<dbReference type="InterPro" id="IPR027417">
    <property type="entry name" value="P-loop_NTPase"/>
</dbReference>
<proteinExistence type="inferred from homology"/>
<sequence>MQHIARSKITDFISYIEIYSAFFSFFNNKWGNFAVIQRVVSIYNGDPRWVYRVYNYMILRNLSILNFKNIGEASLEFSPKLNCFLGSNGEGKTNLLDAIYYLSFCRSAFNPIDSQIIKHDADFLMLDAAYATDEDEPVAVYCGMKRGQKKQLKRDKKAYKRLSQHIGLIPLIFVSPADQTLIAGGSEERRRLMDIVISQYDNTYIDALNSYTKALQQRNALLKMEQEPDVALLDIWEQEMARHGETIFRAREDFVERLVPVFQRIYQHVSDCKEMVSLRYVSHAQRGPLLDVIQRDRFKDRAVGYSLHGVHRDDLEMMLGDYQMKREGSQGQTKTFVLALKLAQFDFLRRTASQTTPLLLLDDIFDKLDSHRVEQIVKLVSGDGFGQIFITDTNREHLDRILDSVSYDYRLFDVKGGEIVPHQPTNK</sequence>
<evidence type="ECO:0000256" key="6">
    <source>
        <dbReference type="HAMAP-Rule" id="MF_00365"/>
    </source>
</evidence>
<keyword evidence="1 6" id="KW-0963">Cytoplasm</keyword>
<dbReference type="PANTHER" id="PTHR32182">
    <property type="entry name" value="DNA REPLICATION AND REPAIR PROTEIN RECF"/>
    <property type="match status" value="1"/>
</dbReference>
<dbReference type="Gene3D" id="3.40.50.300">
    <property type="entry name" value="P-loop containing nucleotide triphosphate hydrolases"/>
    <property type="match status" value="1"/>
</dbReference>
<evidence type="ECO:0000256" key="4">
    <source>
        <dbReference type="ARBA" id="ARBA00022840"/>
    </source>
</evidence>
<dbReference type="PANTHER" id="PTHR32182:SF0">
    <property type="entry name" value="DNA REPLICATION AND REPAIR PROTEIN RECF"/>
    <property type="match status" value="1"/>
</dbReference>
<dbReference type="GO" id="GO:0005524">
    <property type="term" value="F:ATP binding"/>
    <property type="evidence" value="ECO:0007669"/>
    <property type="project" value="UniProtKB-UniRule"/>
</dbReference>
<evidence type="ECO:0000313" key="9">
    <source>
        <dbReference type="EMBL" id="EHJ41141.1"/>
    </source>
</evidence>
<evidence type="ECO:0000256" key="2">
    <source>
        <dbReference type="ARBA" id="ARBA00022705"/>
    </source>
</evidence>
<dbReference type="Gene3D" id="1.20.1050.90">
    <property type="entry name" value="RecF/RecN/SMC, N-terminal domain"/>
    <property type="match status" value="1"/>
</dbReference>
<comment type="caution">
    <text evidence="9">The sequence shown here is derived from an EMBL/GenBank/DDBJ whole genome shotgun (WGS) entry which is preliminary data.</text>
</comment>
<dbReference type="eggNOG" id="COG1195">
    <property type="taxonomic scope" value="Bacteria"/>
</dbReference>
<dbReference type="InterPro" id="IPR041685">
    <property type="entry name" value="AAA_GajA/Old/RecF-like"/>
</dbReference>
<dbReference type="PATRIC" id="fig|1002367.3.peg.824"/>
<evidence type="ECO:0000256" key="5">
    <source>
        <dbReference type="ARBA" id="ARBA00023125"/>
    </source>
</evidence>
<dbReference type="PROSITE" id="PS00618">
    <property type="entry name" value="RECF_2"/>
    <property type="match status" value="1"/>
</dbReference>
<comment type="function">
    <text evidence="6 7">The RecF protein is involved in DNA metabolism; it is required for DNA replication and normal SOS inducibility. RecF binds preferentially to single-stranded, linear DNA. It also seems to bind ATP.</text>
</comment>
<dbReference type="HOGENOM" id="CLU_040267_0_1_10"/>
<feature type="binding site" evidence="6">
    <location>
        <begin position="86"/>
        <end position="93"/>
    </location>
    <ligand>
        <name>ATP</name>
        <dbReference type="ChEBI" id="CHEBI:30616"/>
    </ligand>
</feature>
<dbReference type="NCBIfam" id="TIGR00611">
    <property type="entry name" value="recf"/>
    <property type="match status" value="1"/>
</dbReference>
<dbReference type="GO" id="GO:0006302">
    <property type="term" value="P:double-strand break repair"/>
    <property type="evidence" value="ECO:0007669"/>
    <property type="project" value="TreeGrafter"/>
</dbReference>
<reference evidence="9 10" key="1">
    <citation type="submission" date="2011-08" db="EMBL/GenBank/DDBJ databases">
        <authorList>
            <person name="Weinstock G."/>
            <person name="Sodergren E."/>
            <person name="Clifton S."/>
            <person name="Fulton L."/>
            <person name="Fulton B."/>
            <person name="Courtney L."/>
            <person name="Fronick C."/>
            <person name="Harrison M."/>
            <person name="Strong C."/>
            <person name="Farmer C."/>
            <person name="Delahaunty K."/>
            <person name="Markovic C."/>
            <person name="Hall O."/>
            <person name="Minx P."/>
            <person name="Tomlinson C."/>
            <person name="Mitreva M."/>
            <person name="Hou S."/>
            <person name="Chen J."/>
            <person name="Wollam A."/>
            <person name="Pepin K.H."/>
            <person name="Johnson M."/>
            <person name="Bhonagiri V."/>
            <person name="Zhang X."/>
            <person name="Suruliraj S."/>
            <person name="Warren W."/>
            <person name="Chinwalla A."/>
            <person name="Mardis E.R."/>
            <person name="Wilson R.K."/>
        </authorList>
    </citation>
    <scope>NUCLEOTIDE SEQUENCE [LARGE SCALE GENOMIC DNA]</scope>
    <source>
        <strain evidence="9 10">DSM 18206</strain>
    </source>
</reference>
<keyword evidence="3 6" id="KW-0547">Nucleotide-binding</keyword>
<evidence type="ECO:0000256" key="3">
    <source>
        <dbReference type="ARBA" id="ARBA00022741"/>
    </source>
</evidence>
<evidence type="ECO:0000256" key="7">
    <source>
        <dbReference type="RuleBase" id="RU000578"/>
    </source>
</evidence>
<dbReference type="AlphaFoldDB" id="G6AWN0"/>